<dbReference type="Gene3D" id="2.40.50.140">
    <property type="entry name" value="Nucleic acid-binding proteins"/>
    <property type="match status" value="4"/>
</dbReference>
<dbReference type="SUPFAM" id="SSF81872">
    <property type="entry name" value="BRCA2 helical domain"/>
    <property type="match status" value="1"/>
</dbReference>
<keyword evidence="5" id="KW-0234">DNA repair</keyword>
<dbReference type="EMBL" id="CACVBM020001607">
    <property type="protein sequence ID" value="CAA7055777.1"/>
    <property type="molecule type" value="Genomic_DNA"/>
</dbReference>
<dbReference type="PANTHER" id="PTHR11289">
    <property type="entry name" value="BREAST CANCER TYPE 2 SUSCEPTIBILITY PROTEIN BRCA2"/>
    <property type="match status" value="1"/>
</dbReference>
<keyword evidence="4" id="KW-0233">DNA recombination</keyword>
<dbReference type="PIRSF" id="PIRSF002397">
    <property type="entry name" value="BRCA2"/>
    <property type="match status" value="1"/>
</dbReference>
<protein>
    <recommendedName>
        <fullName evidence="10">Tower domain-containing protein</fullName>
    </recommendedName>
</protein>
<evidence type="ECO:0008006" key="10">
    <source>
        <dbReference type="Google" id="ProtNLM"/>
    </source>
</evidence>
<feature type="domain" description="Breast cancer type 2 susceptibility protein helical" evidence="7">
    <location>
        <begin position="785"/>
        <end position="856"/>
    </location>
</feature>
<evidence type="ECO:0000256" key="5">
    <source>
        <dbReference type="ARBA" id="ARBA00023204"/>
    </source>
</evidence>
<evidence type="ECO:0000256" key="2">
    <source>
        <dbReference type="ARBA" id="ARBA00022763"/>
    </source>
</evidence>
<keyword evidence="2" id="KW-0227">DNA damage</keyword>
<accession>A0A6D2KTX1</accession>
<evidence type="ECO:0000256" key="4">
    <source>
        <dbReference type="ARBA" id="ARBA00023172"/>
    </source>
</evidence>
<evidence type="ECO:0000256" key="3">
    <source>
        <dbReference type="ARBA" id="ARBA00023125"/>
    </source>
</evidence>
<dbReference type="GO" id="GO:0003677">
    <property type="term" value="F:DNA binding"/>
    <property type="evidence" value="ECO:0007669"/>
    <property type="project" value="UniProtKB-KW"/>
</dbReference>
<proteinExistence type="predicted"/>
<dbReference type="SUPFAM" id="SSF81878">
    <property type="entry name" value="BRCA2 tower domain"/>
    <property type="match status" value="1"/>
</dbReference>
<dbReference type="Pfam" id="PF09103">
    <property type="entry name" value="BRCA-2_OB1"/>
    <property type="match status" value="1"/>
</dbReference>
<dbReference type="GO" id="GO:0000724">
    <property type="term" value="P:double-strand break repair via homologous recombination"/>
    <property type="evidence" value="ECO:0007669"/>
    <property type="project" value="InterPro"/>
</dbReference>
<keyword evidence="3" id="KW-0238">DNA-binding</keyword>
<name>A0A6D2KTX1_9BRAS</name>
<comment type="caution">
    <text evidence="8">The sequence shown here is derived from an EMBL/GenBank/DDBJ whole genome shotgun (WGS) entry which is preliminary data.</text>
</comment>
<dbReference type="CDD" id="cd04493">
    <property type="entry name" value="BRCA2DBD_OB1"/>
    <property type="match status" value="1"/>
</dbReference>
<keyword evidence="1" id="KW-0677">Repeat</keyword>
<dbReference type="InterPro" id="IPR048262">
    <property type="entry name" value="BRCA2_OB_2_dom"/>
</dbReference>
<sequence>MSTWQLFPDSGDDGFRWDVAGRIIRSADSDSTHESTAPLPSMADLLLQGCSKLIEKREESIPMFTTGLGKSVALNESSIARAKSILADSENVIPKESGLGVPNAFFQTASNKKVKVSSAAMERAKALLGLEEGDLNGVNHVNRSSSSHQEHGFDATAVQHHSVTPDSVLPKENGFGVPNTFFQTASNKKVNVSSAGLARAKALLGLEEDDLNGFNHVNPSSSSHLQHGFDATSVQHHSVTPDSVHPKESGFGDPNNFFQTASNKKINVSSAGLARAKALLGLEENDMNGFNHVNGSSSSHQQHGFDATAAQHHSVTPDNVFPKESGFGGVPNTFFQTASNKKVNVSSAGMARAKALLGLEENDLNGFNHVNGSSSSHQQPGFDATAVQHHSVTPDNALPKESESGGVSNTFFQTASNKKVNVSSAGMARAKALLGLQEDDLNGFNHVNRSSSSHQTHENFGVTAVQHHSVTPGNIQYEGQRSEIITPSSKGPQTKFQTAGGKSLSVSTEALKRARSLLGDPELGTFFDDVAAGDQFVTPQNDKTLGGITLNNGSANTGYITHEGQTSNQHTSDSFISPLLQSSSKQIRSVKLQGLASGGNLIKKFDAAVDETDCALNVTKIGTHGLSNDRHLASDKAVNSATGNGFIPRAKQFRRPVNQPLVDITNRIDTAFANNKQDSTNQKKRLGKTGFVSPFKRPRISSFQTPVKKNVEHPSSGLSVVPCDTHYSKKVMSTRYPERSPRVYIKDYFGVHPTATTTMGHVPDHIRRVKSSNADRFVFRDESSSNMVGAEAFLQMLAESGASSQHASRKWVTNHYRWIVWKLACYETYYPAKCRGNFLTITNVLEELKYRYEREANHGHCSAIKRILSGEAPASLMMVLCISAINPKTNNDSQETVGPDSGSNVKIELTDGWYSMNAALDIVLTKQLNAGKLFVGQKLRILGAGLSGWATPTSPLEAVVSNTICLLLNINGTYRAQWADRLGFCKGVSVPLALNCIKFNGGPVPKTIAGITRIYPVLYKERLGEKKSIVRSERMESKMIQLHNQRRSTLVEGLICEHQRGINGVQSQNDTDSEEGAKIFKLLESVAEPELLMADMTREQLTSFSTYKSKFEAARQNQMEKSVSKALEVAGLNERNVSPFMRIRIVGLTSLTYEGEHKPKEGIVTIWNPTESQISELTEGKIYIMKGLVPMNTDSETLYLHGRGSSSRFKPLSPEASESFHPFFNPRKPITLPNLGEIPLSSEFDIAAYVVHVGDAYTDGQQKKQWVFVTDGSIQYPHSHSDKISHSLLAISFTTPSIDDYPIPNNLVGSVVGFCNLIKRAKDMNNDMWVCEATENSVYFINAEASYSSHLKTSSGHIQTWAKLSSSLPVIHQLRRRVLFIIGAPSS</sequence>
<feature type="domain" description="BRCA2 OB1" evidence="6">
    <location>
        <begin position="862"/>
        <end position="986"/>
    </location>
</feature>
<dbReference type="Pfam" id="PF00634">
    <property type="entry name" value="BRCA2"/>
    <property type="match status" value="6"/>
</dbReference>
<dbReference type="PROSITE" id="PS50138">
    <property type="entry name" value="BRCA2_REPEAT"/>
    <property type="match status" value="6"/>
</dbReference>
<dbReference type="SUPFAM" id="SSF50249">
    <property type="entry name" value="Nucleic acid-binding proteins"/>
    <property type="match status" value="3"/>
</dbReference>
<evidence type="ECO:0000256" key="1">
    <source>
        <dbReference type="ARBA" id="ARBA00022737"/>
    </source>
</evidence>
<dbReference type="OrthoDB" id="21095at2759"/>
<reference evidence="8" key="1">
    <citation type="submission" date="2020-01" db="EMBL/GenBank/DDBJ databases">
        <authorList>
            <person name="Mishra B."/>
        </authorList>
    </citation>
    <scope>NUCLEOTIDE SEQUENCE [LARGE SCALE GENOMIC DNA]</scope>
</reference>
<dbReference type="InterPro" id="IPR002093">
    <property type="entry name" value="BRCA2_repeat"/>
</dbReference>
<dbReference type="Proteomes" id="UP000467841">
    <property type="component" value="Unassembled WGS sequence"/>
</dbReference>
<dbReference type="Pfam" id="PF09169">
    <property type="entry name" value="BRCA-2_helical"/>
    <property type="match status" value="1"/>
</dbReference>
<evidence type="ECO:0000259" key="6">
    <source>
        <dbReference type="Pfam" id="PF09103"/>
    </source>
</evidence>
<dbReference type="FunFam" id="2.40.50.140:FF:000267">
    <property type="entry name" value="Protein BREAST CANCER SUSCEPTIBILITY 2 homolog B"/>
    <property type="match status" value="1"/>
</dbReference>
<dbReference type="InterPro" id="IPR012340">
    <property type="entry name" value="NA-bd_OB-fold"/>
</dbReference>
<dbReference type="InterPro" id="IPR015187">
    <property type="entry name" value="BRCA2_OB_1"/>
</dbReference>
<evidence type="ECO:0000313" key="9">
    <source>
        <dbReference type="Proteomes" id="UP000467841"/>
    </source>
</evidence>
<keyword evidence="9" id="KW-1185">Reference proteome</keyword>
<dbReference type="InterPro" id="IPR015252">
    <property type="entry name" value="BRCA2_hlx"/>
</dbReference>
<dbReference type="FunFam" id="2.40.50.140:FF:000262">
    <property type="entry name" value="Protein BREAST CANCER SUSCEPTIBILITY 2 homolog B"/>
    <property type="match status" value="1"/>
</dbReference>
<dbReference type="InterPro" id="IPR015525">
    <property type="entry name" value="BRCA2"/>
</dbReference>
<organism evidence="8 9">
    <name type="scientific">Microthlaspi erraticum</name>
    <dbReference type="NCBI Taxonomy" id="1685480"/>
    <lineage>
        <taxon>Eukaryota</taxon>
        <taxon>Viridiplantae</taxon>
        <taxon>Streptophyta</taxon>
        <taxon>Embryophyta</taxon>
        <taxon>Tracheophyta</taxon>
        <taxon>Spermatophyta</taxon>
        <taxon>Magnoliopsida</taxon>
        <taxon>eudicotyledons</taxon>
        <taxon>Gunneridae</taxon>
        <taxon>Pentapetalae</taxon>
        <taxon>rosids</taxon>
        <taxon>malvids</taxon>
        <taxon>Brassicales</taxon>
        <taxon>Brassicaceae</taxon>
        <taxon>Coluteocarpeae</taxon>
        <taxon>Microthlaspi</taxon>
    </lineage>
</organism>
<dbReference type="PANTHER" id="PTHR11289:SF0">
    <property type="entry name" value="BREAST CANCER TYPE 2 SUSCEPTIBILITY PROTEIN"/>
    <property type="match status" value="1"/>
</dbReference>
<evidence type="ECO:0000259" key="7">
    <source>
        <dbReference type="Pfam" id="PF09169"/>
    </source>
</evidence>
<dbReference type="GO" id="GO:0006355">
    <property type="term" value="P:regulation of DNA-templated transcription"/>
    <property type="evidence" value="ECO:0007669"/>
    <property type="project" value="TreeGrafter"/>
</dbReference>
<dbReference type="CDD" id="cd04494">
    <property type="entry name" value="BRCA2DBD_OB2"/>
    <property type="match status" value="1"/>
</dbReference>
<dbReference type="InterPro" id="IPR036315">
    <property type="entry name" value="BRCA2_hlx_sf"/>
</dbReference>
<evidence type="ECO:0000313" key="8">
    <source>
        <dbReference type="EMBL" id="CAA7055777.1"/>
    </source>
</evidence>
<gene>
    <name evidence="8" type="ORF">MERR_LOCUS43013</name>
</gene>